<sequence length="121" mass="14320">MYGHFYYMSGHAMVLNRVVGSTILTVLREEISDKIQPAQGIGALLSACKYYISSIYSLEFPRRSEFFLSVLNFWLKVYPNFNSEKWLLPRQCKHRRLLPDNLVCANNLLTWFDWIHVYEHV</sequence>
<comment type="caution">
    <text evidence="1">The sequence shown here is derived from an EMBL/GenBank/DDBJ whole genome shotgun (WGS) entry which is preliminary data.</text>
</comment>
<name>A0A2P6QSR8_ROSCH</name>
<dbReference type="Gramene" id="PRQ37226">
    <property type="protein sequence ID" value="PRQ37226"/>
    <property type="gene ID" value="RchiOBHm_Chr4g0400211"/>
</dbReference>
<dbReference type="Proteomes" id="UP000238479">
    <property type="component" value="Chromosome 4"/>
</dbReference>
<protein>
    <submittedName>
        <fullName evidence="1">Uncharacterized protein</fullName>
    </submittedName>
</protein>
<dbReference type="EMBL" id="PDCK01000042">
    <property type="protein sequence ID" value="PRQ37226.1"/>
    <property type="molecule type" value="Genomic_DNA"/>
</dbReference>
<gene>
    <name evidence="1" type="ORF">RchiOBHm_Chr4g0400211</name>
</gene>
<evidence type="ECO:0000313" key="1">
    <source>
        <dbReference type="EMBL" id="PRQ37226.1"/>
    </source>
</evidence>
<evidence type="ECO:0000313" key="2">
    <source>
        <dbReference type="Proteomes" id="UP000238479"/>
    </source>
</evidence>
<dbReference type="AlphaFoldDB" id="A0A2P6QSR8"/>
<reference evidence="1 2" key="1">
    <citation type="journal article" date="2018" name="Nat. Genet.">
        <title>The Rosa genome provides new insights in the design of modern roses.</title>
        <authorList>
            <person name="Bendahmane M."/>
        </authorList>
    </citation>
    <scope>NUCLEOTIDE SEQUENCE [LARGE SCALE GENOMIC DNA]</scope>
    <source>
        <strain evidence="2">cv. Old Blush</strain>
    </source>
</reference>
<organism evidence="1 2">
    <name type="scientific">Rosa chinensis</name>
    <name type="common">China rose</name>
    <dbReference type="NCBI Taxonomy" id="74649"/>
    <lineage>
        <taxon>Eukaryota</taxon>
        <taxon>Viridiplantae</taxon>
        <taxon>Streptophyta</taxon>
        <taxon>Embryophyta</taxon>
        <taxon>Tracheophyta</taxon>
        <taxon>Spermatophyta</taxon>
        <taxon>Magnoliopsida</taxon>
        <taxon>eudicotyledons</taxon>
        <taxon>Gunneridae</taxon>
        <taxon>Pentapetalae</taxon>
        <taxon>rosids</taxon>
        <taxon>fabids</taxon>
        <taxon>Rosales</taxon>
        <taxon>Rosaceae</taxon>
        <taxon>Rosoideae</taxon>
        <taxon>Rosoideae incertae sedis</taxon>
        <taxon>Rosa</taxon>
    </lineage>
</organism>
<proteinExistence type="predicted"/>
<accession>A0A2P6QSR8</accession>
<keyword evidence="2" id="KW-1185">Reference proteome</keyword>